<reference evidence="2" key="1">
    <citation type="submission" date="2019-09" db="EMBL/GenBank/DDBJ databases">
        <authorList>
            <person name="Li J."/>
        </authorList>
    </citation>
    <scope>NUCLEOTIDE SEQUENCE [LARGE SCALE GENOMIC DNA]</scope>
    <source>
        <strain evidence="2">NRBC 14897</strain>
    </source>
</reference>
<sequence length="199" mass="20927">MEPLELSFAPDVRVARWICLGCLVVGLIALAWVVLGDPTANGNGNAGVVAAWIGAAFFGGFGALGLWGLRGAGRSSLRIDTTGITTSTGRGTVLVSWGELAAVDLWVSVRSAIRNDVVDPKALRTKIRIRVRLAPATENFGGRPDLRPLLPLIGADPFTRAIGVPPPVLSASEDVAEVDRIAQALQHFGGGRFRGVTRP</sequence>
<dbReference type="AlphaFoldDB" id="A0A641AQQ5"/>
<comment type="caution">
    <text evidence="2">The sequence shown here is derived from an EMBL/GenBank/DDBJ whole genome shotgun (WGS) entry which is preliminary data.</text>
</comment>
<accession>A0A641AQQ5</accession>
<evidence type="ECO:0000313" key="2">
    <source>
        <dbReference type="EMBL" id="KAA1380012.1"/>
    </source>
</evidence>
<evidence type="ECO:0000256" key="1">
    <source>
        <dbReference type="SAM" id="Phobius"/>
    </source>
</evidence>
<feature type="transmembrane region" description="Helical" evidence="1">
    <location>
        <begin position="47"/>
        <end position="69"/>
    </location>
</feature>
<gene>
    <name evidence="2" type="ORF">ESP62_002060</name>
</gene>
<organism evidence="2 3">
    <name type="scientific">Aeromicrobium fastidiosum</name>
    <dbReference type="NCBI Taxonomy" id="52699"/>
    <lineage>
        <taxon>Bacteria</taxon>
        <taxon>Bacillati</taxon>
        <taxon>Actinomycetota</taxon>
        <taxon>Actinomycetes</taxon>
        <taxon>Propionibacteriales</taxon>
        <taxon>Nocardioidaceae</taxon>
        <taxon>Aeromicrobium</taxon>
    </lineage>
</organism>
<dbReference type="Proteomes" id="UP001515100">
    <property type="component" value="Unassembled WGS sequence"/>
</dbReference>
<keyword evidence="1" id="KW-0812">Transmembrane</keyword>
<evidence type="ECO:0008006" key="4">
    <source>
        <dbReference type="Google" id="ProtNLM"/>
    </source>
</evidence>
<keyword evidence="3" id="KW-1185">Reference proteome</keyword>
<keyword evidence="1" id="KW-1133">Transmembrane helix</keyword>
<dbReference type="RefSeq" id="WP_129180072.1">
    <property type="nucleotide sequence ID" value="NZ_JAGIOG010000001.1"/>
</dbReference>
<dbReference type="EMBL" id="SDPP02000001">
    <property type="protein sequence ID" value="KAA1380012.1"/>
    <property type="molecule type" value="Genomic_DNA"/>
</dbReference>
<evidence type="ECO:0000313" key="3">
    <source>
        <dbReference type="Proteomes" id="UP001515100"/>
    </source>
</evidence>
<keyword evidence="1" id="KW-0472">Membrane</keyword>
<feature type="transmembrane region" description="Helical" evidence="1">
    <location>
        <begin position="14"/>
        <end position="35"/>
    </location>
</feature>
<name>A0A641AQQ5_9ACTN</name>
<protein>
    <recommendedName>
        <fullName evidence="4">PH domain-containing protein</fullName>
    </recommendedName>
</protein>
<proteinExistence type="predicted"/>